<dbReference type="EMBL" id="JYDS01001442">
    <property type="protein sequence ID" value="KRY98935.1"/>
    <property type="molecule type" value="Genomic_DNA"/>
</dbReference>
<accession>A0A0V1GKU3</accession>
<dbReference type="AlphaFoldDB" id="A0A0V1GKU3"/>
<gene>
    <name evidence="1" type="ORF">T4B_337</name>
</gene>
<dbReference type="Proteomes" id="UP000054805">
    <property type="component" value="Unassembled WGS sequence"/>
</dbReference>
<organism evidence="1 2">
    <name type="scientific">Trichinella pseudospiralis</name>
    <name type="common">Parasitic roundworm</name>
    <dbReference type="NCBI Taxonomy" id="6337"/>
    <lineage>
        <taxon>Eukaryota</taxon>
        <taxon>Metazoa</taxon>
        <taxon>Ecdysozoa</taxon>
        <taxon>Nematoda</taxon>
        <taxon>Enoplea</taxon>
        <taxon>Dorylaimia</taxon>
        <taxon>Trichinellida</taxon>
        <taxon>Trichinellidae</taxon>
        <taxon>Trichinella</taxon>
    </lineage>
</organism>
<evidence type="ECO:0000313" key="1">
    <source>
        <dbReference type="EMBL" id="KRY98935.1"/>
    </source>
</evidence>
<keyword evidence="2" id="KW-1185">Reference proteome</keyword>
<reference evidence="1 2" key="1">
    <citation type="submission" date="2015-01" db="EMBL/GenBank/DDBJ databases">
        <title>Evolution of Trichinella species and genotypes.</title>
        <authorList>
            <person name="Korhonen P.K."/>
            <person name="Edoardo P."/>
            <person name="Giuseppe L.R."/>
            <person name="Gasser R.B."/>
        </authorList>
    </citation>
    <scope>NUCLEOTIDE SEQUENCE [LARGE SCALE GENOMIC DNA]</scope>
    <source>
        <strain evidence="1">ISS588</strain>
    </source>
</reference>
<sequence length="50" mass="5788">MLVGVRCAVLVNWRFPEGEYLEKRKYKIYKKVAKASILVSCIYFTSSAID</sequence>
<proteinExistence type="predicted"/>
<evidence type="ECO:0000313" key="2">
    <source>
        <dbReference type="Proteomes" id="UP000054805"/>
    </source>
</evidence>
<comment type="caution">
    <text evidence="1">The sequence shown here is derived from an EMBL/GenBank/DDBJ whole genome shotgun (WGS) entry which is preliminary data.</text>
</comment>
<name>A0A0V1GKU3_TRIPS</name>
<protein>
    <submittedName>
        <fullName evidence="1">Uncharacterized protein</fullName>
    </submittedName>
</protein>